<proteinExistence type="inferred from homology"/>
<dbReference type="AlphaFoldDB" id="A0A6J1CI24"/>
<dbReference type="GO" id="GO:0015031">
    <property type="term" value="P:protein transport"/>
    <property type="evidence" value="ECO:0007669"/>
    <property type="project" value="UniProtKB-KW"/>
</dbReference>
<organism evidence="8 9">
    <name type="scientific">Momordica charantia</name>
    <name type="common">Bitter gourd</name>
    <name type="synonym">Balsam pear</name>
    <dbReference type="NCBI Taxonomy" id="3673"/>
    <lineage>
        <taxon>Eukaryota</taxon>
        <taxon>Viridiplantae</taxon>
        <taxon>Streptophyta</taxon>
        <taxon>Embryophyta</taxon>
        <taxon>Tracheophyta</taxon>
        <taxon>Spermatophyta</taxon>
        <taxon>Magnoliopsida</taxon>
        <taxon>eudicotyledons</taxon>
        <taxon>Gunneridae</taxon>
        <taxon>Pentapetalae</taxon>
        <taxon>rosids</taxon>
        <taxon>fabids</taxon>
        <taxon>Cucurbitales</taxon>
        <taxon>Cucurbitaceae</taxon>
        <taxon>Momordiceae</taxon>
        <taxon>Momordica</taxon>
    </lineage>
</organism>
<dbReference type="GeneID" id="111011588"/>
<keyword evidence="7" id="KW-0072">Autophagy</keyword>
<evidence type="ECO:0000256" key="5">
    <source>
        <dbReference type="ARBA" id="ARBA00022786"/>
    </source>
</evidence>
<evidence type="ECO:0000256" key="3">
    <source>
        <dbReference type="ARBA" id="ARBA00022448"/>
    </source>
</evidence>
<dbReference type="Pfam" id="PF03987">
    <property type="entry name" value="Autophagy_act_C"/>
    <property type="match status" value="1"/>
</dbReference>
<evidence type="ECO:0000256" key="4">
    <source>
        <dbReference type="ARBA" id="ARBA00022490"/>
    </source>
</evidence>
<dbReference type="GO" id="GO:0019776">
    <property type="term" value="F:Atg8-family ligase activity"/>
    <property type="evidence" value="ECO:0007669"/>
    <property type="project" value="TreeGrafter"/>
</dbReference>
<keyword evidence="6" id="KW-0653">Protein transport</keyword>
<evidence type="ECO:0000256" key="1">
    <source>
        <dbReference type="ARBA" id="ARBA00004496"/>
    </source>
</evidence>
<dbReference type="OrthoDB" id="1584384at2759"/>
<dbReference type="GO" id="GO:0005829">
    <property type="term" value="C:cytosol"/>
    <property type="evidence" value="ECO:0007669"/>
    <property type="project" value="TreeGrafter"/>
</dbReference>
<keyword evidence="4" id="KW-0963">Cytoplasm</keyword>
<reference evidence="9" key="1">
    <citation type="submission" date="2025-08" db="UniProtKB">
        <authorList>
            <consortium name="RefSeq"/>
        </authorList>
    </citation>
    <scope>IDENTIFICATION</scope>
    <source>
        <strain evidence="9">OHB3-1</strain>
    </source>
</reference>
<dbReference type="PANTHER" id="PTHR12866">
    <property type="entry name" value="UBIQUITIN-LIKE-CONJUGATING ENZYME ATG3"/>
    <property type="match status" value="1"/>
</dbReference>
<name>A0A6J1CI24_MOMCH</name>
<dbReference type="InterPro" id="IPR007135">
    <property type="entry name" value="Atg3/Atg10"/>
</dbReference>
<evidence type="ECO:0000256" key="6">
    <source>
        <dbReference type="ARBA" id="ARBA00022927"/>
    </source>
</evidence>
<dbReference type="GO" id="GO:0000422">
    <property type="term" value="P:autophagy of mitochondrion"/>
    <property type="evidence" value="ECO:0007669"/>
    <property type="project" value="TreeGrafter"/>
</dbReference>
<evidence type="ECO:0000313" key="9">
    <source>
        <dbReference type="RefSeq" id="XP_022141116.1"/>
    </source>
</evidence>
<evidence type="ECO:0000256" key="2">
    <source>
        <dbReference type="ARBA" id="ARBA00007683"/>
    </source>
</evidence>
<gene>
    <name evidence="9" type="primary">LOC111011588</name>
</gene>
<dbReference type="Proteomes" id="UP000504603">
    <property type="component" value="Unplaced"/>
</dbReference>
<evidence type="ECO:0000313" key="8">
    <source>
        <dbReference type="Proteomes" id="UP000504603"/>
    </source>
</evidence>
<evidence type="ECO:0000256" key="7">
    <source>
        <dbReference type="ARBA" id="ARBA00023006"/>
    </source>
</evidence>
<dbReference type="RefSeq" id="XP_022141116.1">
    <property type="nucleotide sequence ID" value="XM_022285424.1"/>
</dbReference>
<keyword evidence="5" id="KW-0833">Ubl conjugation pathway</keyword>
<dbReference type="KEGG" id="mcha:111011588"/>
<keyword evidence="3" id="KW-0813">Transport</keyword>
<keyword evidence="8" id="KW-1185">Reference proteome</keyword>
<dbReference type="GO" id="GO:0000045">
    <property type="term" value="P:autophagosome assembly"/>
    <property type="evidence" value="ECO:0007669"/>
    <property type="project" value="TreeGrafter"/>
</dbReference>
<dbReference type="GO" id="GO:0044804">
    <property type="term" value="P:nucleophagy"/>
    <property type="evidence" value="ECO:0007669"/>
    <property type="project" value="TreeGrafter"/>
</dbReference>
<dbReference type="GO" id="GO:0000407">
    <property type="term" value="C:phagophore assembly site"/>
    <property type="evidence" value="ECO:0007669"/>
    <property type="project" value="TreeGrafter"/>
</dbReference>
<dbReference type="PANTHER" id="PTHR12866:SF2">
    <property type="entry name" value="UBIQUITIN-LIKE-CONJUGATING ENZYME ATG3"/>
    <property type="match status" value="1"/>
</dbReference>
<comment type="similarity">
    <text evidence="2">Belongs to the ATG3 family.</text>
</comment>
<sequence length="286" mass="32579">MANWLKGFKGMVEKIKSSLKISQSKESLVVLTVPEFIAAGDHLIAECPDWSWDSGELSKVKSYLPSHKQFLVTRSVSCLRRASSYEDEYMIVGDDGEDDSRPLFQENPTESVEEVNLHSLLTDSYFGVGNKEYTPDMEKCIGIYSGTQDSTHPMVHEPEDNDVASPRTYDISITYDRDYQTPRFWLTGYHKYRMCLEPELILEDVRRDLAGKTVTIEDHPHLLGKHASVHPRYQGAAVKKMVDDCLSRGIELEVRKYLLLFLKSVASVFPSIDFGDTIDFELKQPI</sequence>
<accession>A0A6J1CI24</accession>
<protein>
    <submittedName>
        <fullName evidence="9">Autophagy-related protein 3</fullName>
    </submittedName>
</protein>
<comment type="subcellular location">
    <subcellularLocation>
        <location evidence="1">Cytoplasm</location>
    </subcellularLocation>
</comment>
<dbReference type="GO" id="GO:0061723">
    <property type="term" value="P:glycophagy"/>
    <property type="evidence" value="ECO:0007669"/>
    <property type="project" value="TreeGrafter"/>
</dbReference>